<accession>A0ABY5HMG1</accession>
<name>A0ABY5HMG1_9GAMM</name>
<proteinExistence type="predicted"/>
<protein>
    <submittedName>
        <fullName evidence="3">Copper chaperone PCu(A)C</fullName>
    </submittedName>
</protein>
<keyword evidence="4" id="KW-1185">Reference proteome</keyword>
<dbReference type="RefSeq" id="WP_255855781.1">
    <property type="nucleotide sequence ID" value="NZ_CP073347.1"/>
</dbReference>
<reference evidence="3" key="1">
    <citation type="submission" date="2021-04" db="EMBL/GenBank/DDBJ databases">
        <title>Oceanospirillales bacteria with DddD are important DMSP degraders in coastal seawater.</title>
        <authorList>
            <person name="Liu J."/>
        </authorList>
    </citation>
    <scope>NUCLEOTIDE SEQUENCE</scope>
    <source>
        <strain evidence="3">D13-1</strain>
    </source>
</reference>
<evidence type="ECO:0000256" key="1">
    <source>
        <dbReference type="SAM" id="MobiDB-lite"/>
    </source>
</evidence>
<dbReference type="Gene3D" id="2.60.40.1890">
    <property type="entry name" value="PCu(A)C copper chaperone"/>
    <property type="match status" value="1"/>
</dbReference>
<feature type="chain" id="PRO_5047390450" evidence="2">
    <location>
        <begin position="28"/>
        <end position="196"/>
    </location>
</feature>
<feature type="compositionally biased region" description="Basic and acidic residues" evidence="1">
    <location>
        <begin position="157"/>
        <end position="174"/>
    </location>
</feature>
<feature type="compositionally biased region" description="Basic and acidic residues" evidence="1">
    <location>
        <begin position="185"/>
        <end position="196"/>
    </location>
</feature>
<dbReference type="InterPro" id="IPR058248">
    <property type="entry name" value="Lxx211020-like"/>
</dbReference>
<gene>
    <name evidence="3" type="ORF">KDW95_08110</name>
</gene>
<organism evidence="3 4">
    <name type="scientific">Marinobacterium rhizophilum</name>
    <dbReference type="NCBI Taxonomy" id="420402"/>
    <lineage>
        <taxon>Bacteria</taxon>
        <taxon>Pseudomonadati</taxon>
        <taxon>Pseudomonadota</taxon>
        <taxon>Gammaproteobacteria</taxon>
        <taxon>Oceanospirillales</taxon>
        <taxon>Oceanospirillaceae</taxon>
        <taxon>Marinobacterium</taxon>
    </lineage>
</organism>
<dbReference type="InterPro" id="IPR007410">
    <property type="entry name" value="LpqE-like"/>
</dbReference>
<dbReference type="PANTHER" id="PTHR36302">
    <property type="entry name" value="BLR7088 PROTEIN"/>
    <property type="match status" value="1"/>
</dbReference>
<evidence type="ECO:0000256" key="2">
    <source>
        <dbReference type="SAM" id="SignalP"/>
    </source>
</evidence>
<dbReference type="Pfam" id="PF04314">
    <property type="entry name" value="PCuAC"/>
    <property type="match status" value="1"/>
</dbReference>
<feature type="signal peptide" evidence="2">
    <location>
        <begin position="1"/>
        <end position="27"/>
    </location>
</feature>
<evidence type="ECO:0000313" key="3">
    <source>
        <dbReference type="EMBL" id="UTW13590.1"/>
    </source>
</evidence>
<keyword evidence="2" id="KW-0732">Signal</keyword>
<feature type="region of interest" description="Disordered" evidence="1">
    <location>
        <begin position="147"/>
        <end position="196"/>
    </location>
</feature>
<dbReference type="InterPro" id="IPR036182">
    <property type="entry name" value="PCuAC_sf"/>
</dbReference>
<evidence type="ECO:0000313" key="4">
    <source>
        <dbReference type="Proteomes" id="UP001058461"/>
    </source>
</evidence>
<dbReference type="PANTHER" id="PTHR36302:SF1">
    <property type="entry name" value="COPPER CHAPERONE PCU(A)C"/>
    <property type="match status" value="1"/>
</dbReference>
<sequence length="196" mass="21088">MSSPLRHSTLPRLGLLASLLCAPTAFAEVQAHDGYVRAVPPGHSISAAYLTLRNSADRAVQLNSARSDSAGTVELHQTREQDGIMRMRAAKQVEIAPGAQYRLQPGGDHLMLIDLRQPLNVGDKVNLSLSFSDGQQLQLTLPVRSPADETVMSGDNGTHKAHAEASEALHEHGTHTMPPEPAQSEQHEHDGSAHSH</sequence>
<dbReference type="EMBL" id="CP073347">
    <property type="protein sequence ID" value="UTW13590.1"/>
    <property type="molecule type" value="Genomic_DNA"/>
</dbReference>
<dbReference type="Proteomes" id="UP001058461">
    <property type="component" value="Chromosome"/>
</dbReference>
<dbReference type="SUPFAM" id="SSF110087">
    <property type="entry name" value="DR1885-like metal-binding protein"/>
    <property type="match status" value="1"/>
</dbReference>